<dbReference type="InterPro" id="IPR041988">
    <property type="entry name" value="Ribosomal_uL24_KOW"/>
</dbReference>
<dbReference type="InterPro" id="IPR008991">
    <property type="entry name" value="Translation_prot_SH3-like_sf"/>
</dbReference>
<gene>
    <name evidence="5 8" type="primary">rplX</name>
    <name evidence="8" type="ORF">SIID45300_02342</name>
</gene>
<dbReference type="InterPro" id="IPR057264">
    <property type="entry name" value="Ribosomal_uL24_C"/>
</dbReference>
<keyword evidence="9" id="KW-1185">Reference proteome</keyword>
<evidence type="ECO:0000256" key="5">
    <source>
        <dbReference type="HAMAP-Rule" id="MF_01326"/>
    </source>
</evidence>
<dbReference type="HAMAP" id="MF_01326_B">
    <property type="entry name" value="Ribosomal_uL24_B"/>
    <property type="match status" value="1"/>
</dbReference>
<dbReference type="Gene3D" id="2.30.30.30">
    <property type="match status" value="1"/>
</dbReference>
<comment type="function">
    <text evidence="5">One of two assembly initiator proteins, it binds directly to the 5'-end of the 23S rRNA, where it nucleates assembly of the 50S subunit.</text>
</comment>
<keyword evidence="5" id="KW-0699">rRNA-binding</keyword>
<dbReference type="RefSeq" id="WP_420905688.1">
    <property type="nucleotide sequence ID" value="NZ_BAAFGK010000004.1"/>
</dbReference>
<dbReference type="CDD" id="cd06089">
    <property type="entry name" value="KOW_RPL26"/>
    <property type="match status" value="1"/>
</dbReference>
<dbReference type="InterPro" id="IPR003256">
    <property type="entry name" value="Ribosomal_uL24"/>
</dbReference>
<evidence type="ECO:0000256" key="3">
    <source>
        <dbReference type="ARBA" id="ARBA00023274"/>
    </source>
</evidence>
<dbReference type="PROSITE" id="PS01108">
    <property type="entry name" value="RIBOSOMAL_L24"/>
    <property type="match status" value="1"/>
</dbReference>
<dbReference type="Proteomes" id="UP001628193">
    <property type="component" value="Unassembled WGS sequence"/>
</dbReference>
<sequence length="109" mass="12149">MNTAFKTSLKKGDQVVVISGKDKGKRGRILKIVTDQESALVERINMIKRHTRATKDKEASIVEKEAPIHISNLMFYDVATGKGSRIGKKILEDGRKVRVAIKSGETIDR</sequence>
<dbReference type="EMBL" id="BAAFGK010000004">
    <property type="protein sequence ID" value="GAB0058007.1"/>
    <property type="molecule type" value="Genomic_DNA"/>
</dbReference>
<dbReference type="Pfam" id="PF00467">
    <property type="entry name" value="KOW"/>
    <property type="match status" value="1"/>
</dbReference>
<comment type="similarity">
    <text evidence="1 5 6">Belongs to the universal ribosomal protein uL24 family.</text>
</comment>
<keyword evidence="3 5" id="KW-0687">Ribonucleoprotein</keyword>
<evidence type="ECO:0000313" key="8">
    <source>
        <dbReference type="EMBL" id="GAB0058007.1"/>
    </source>
</evidence>
<evidence type="ECO:0000256" key="2">
    <source>
        <dbReference type="ARBA" id="ARBA00022980"/>
    </source>
</evidence>
<feature type="domain" description="KOW" evidence="7">
    <location>
        <begin position="8"/>
        <end position="35"/>
    </location>
</feature>
<keyword evidence="2 5" id="KW-0689">Ribosomal protein</keyword>
<dbReference type="NCBIfam" id="TIGR01079">
    <property type="entry name" value="rplX_bact"/>
    <property type="match status" value="1"/>
</dbReference>
<keyword evidence="5" id="KW-0694">RNA-binding</keyword>
<comment type="caution">
    <text evidence="8">The sequence shown here is derived from an EMBL/GenBank/DDBJ whole genome shotgun (WGS) entry which is preliminary data.</text>
</comment>
<proteinExistence type="inferred from homology"/>
<name>A0ABQ0CAT6_9PROT</name>
<evidence type="ECO:0000313" key="9">
    <source>
        <dbReference type="Proteomes" id="UP001628193"/>
    </source>
</evidence>
<dbReference type="GO" id="GO:0005840">
    <property type="term" value="C:ribosome"/>
    <property type="evidence" value="ECO:0007669"/>
    <property type="project" value="UniProtKB-KW"/>
</dbReference>
<evidence type="ECO:0000256" key="4">
    <source>
        <dbReference type="ARBA" id="ARBA00035206"/>
    </source>
</evidence>
<evidence type="ECO:0000256" key="1">
    <source>
        <dbReference type="ARBA" id="ARBA00010618"/>
    </source>
</evidence>
<dbReference type="SMART" id="SM00739">
    <property type="entry name" value="KOW"/>
    <property type="match status" value="1"/>
</dbReference>
<dbReference type="Pfam" id="PF17136">
    <property type="entry name" value="ribosomal_L24"/>
    <property type="match status" value="1"/>
</dbReference>
<comment type="function">
    <text evidence="5">One of the proteins that surrounds the polypeptide exit tunnel on the outside of the subunit.</text>
</comment>
<dbReference type="PANTHER" id="PTHR12903">
    <property type="entry name" value="MITOCHONDRIAL RIBOSOMAL PROTEIN L24"/>
    <property type="match status" value="1"/>
</dbReference>
<reference evidence="8 9" key="1">
    <citation type="submission" date="2024-09" db="EMBL/GenBank/DDBJ databases">
        <title>Draft genome sequence of Candidatus Magnetaquicoccaceae bacterium FCR-1.</title>
        <authorList>
            <person name="Shimoshige H."/>
            <person name="Shimamura S."/>
            <person name="Taoka A."/>
            <person name="Kobayashi H."/>
            <person name="Maekawa T."/>
        </authorList>
    </citation>
    <scope>NUCLEOTIDE SEQUENCE [LARGE SCALE GENOMIC DNA]</scope>
    <source>
        <strain evidence="8 9">FCR-1</strain>
    </source>
</reference>
<dbReference type="InterPro" id="IPR005824">
    <property type="entry name" value="KOW"/>
</dbReference>
<organism evidence="8 9">
    <name type="scientific">Candidatus Magnetaquiglobus chichijimensis</name>
    <dbReference type="NCBI Taxonomy" id="3141448"/>
    <lineage>
        <taxon>Bacteria</taxon>
        <taxon>Pseudomonadati</taxon>
        <taxon>Pseudomonadota</taxon>
        <taxon>Magnetococcia</taxon>
        <taxon>Magnetococcales</taxon>
        <taxon>Candidatus Magnetaquicoccaceae</taxon>
        <taxon>Candidatus Magnetaquiglobus</taxon>
    </lineage>
</organism>
<dbReference type="SUPFAM" id="SSF50104">
    <property type="entry name" value="Translation proteins SH3-like domain"/>
    <property type="match status" value="1"/>
</dbReference>
<accession>A0ABQ0CAT6</accession>
<dbReference type="InterPro" id="IPR014722">
    <property type="entry name" value="Rib_uL2_dom2"/>
</dbReference>
<dbReference type="InterPro" id="IPR005825">
    <property type="entry name" value="Ribosomal_uL24_CS"/>
</dbReference>
<evidence type="ECO:0000259" key="7">
    <source>
        <dbReference type="SMART" id="SM00739"/>
    </source>
</evidence>
<protein>
    <recommendedName>
        <fullName evidence="4 5">Large ribosomal subunit protein uL24</fullName>
    </recommendedName>
</protein>
<comment type="subunit">
    <text evidence="5">Part of the 50S ribosomal subunit.</text>
</comment>
<evidence type="ECO:0000256" key="6">
    <source>
        <dbReference type="RuleBase" id="RU003477"/>
    </source>
</evidence>